<dbReference type="VEuPathDB" id="PiroplasmaDB:TOT_010000182"/>
<reference evidence="2 3" key="1">
    <citation type="journal article" date="2012" name="MBio">
        <title>Comparative genome analysis of three eukaryotic parasites with differing abilities to transform leukocytes reveals key mediators of Theileria-induced leukocyte transformation.</title>
        <authorList>
            <person name="Hayashida K."/>
            <person name="Hara Y."/>
            <person name="Abe T."/>
            <person name="Yamasaki C."/>
            <person name="Toyoda A."/>
            <person name="Kosuge T."/>
            <person name="Suzuki Y."/>
            <person name="Sato Y."/>
            <person name="Kawashima S."/>
            <person name="Katayama T."/>
            <person name="Wakaguri H."/>
            <person name="Inoue N."/>
            <person name="Homma K."/>
            <person name="Tada-Umezaki M."/>
            <person name="Yagi Y."/>
            <person name="Fujii Y."/>
            <person name="Habara T."/>
            <person name="Kanehisa M."/>
            <person name="Watanabe H."/>
            <person name="Ito K."/>
            <person name="Gojobori T."/>
            <person name="Sugawara H."/>
            <person name="Imanishi T."/>
            <person name="Weir W."/>
            <person name="Gardner M."/>
            <person name="Pain A."/>
            <person name="Shiels B."/>
            <person name="Hattori M."/>
            <person name="Nene V."/>
            <person name="Sugimoto C."/>
        </authorList>
    </citation>
    <scope>NUCLEOTIDE SEQUENCE [LARGE SCALE GENOMIC DNA]</scope>
    <source>
        <strain evidence="2 3">Shintoku</strain>
    </source>
</reference>
<dbReference type="Proteomes" id="UP000003786">
    <property type="component" value="Chromosome 1"/>
</dbReference>
<dbReference type="OMA" id="RYNEPMM"/>
<dbReference type="GeneID" id="20713135"/>
<accession>J7MET2</accession>
<protein>
    <submittedName>
        <fullName evidence="2">Uncharacterized protein</fullName>
    </submittedName>
</protein>
<dbReference type="EMBL" id="AP011946">
    <property type="protein sequence ID" value="BAM38714.1"/>
    <property type="molecule type" value="Genomic_DNA"/>
</dbReference>
<organism evidence="2 3">
    <name type="scientific">Theileria orientalis strain Shintoku</name>
    <dbReference type="NCBI Taxonomy" id="869250"/>
    <lineage>
        <taxon>Eukaryota</taxon>
        <taxon>Sar</taxon>
        <taxon>Alveolata</taxon>
        <taxon>Apicomplexa</taxon>
        <taxon>Aconoidasida</taxon>
        <taxon>Piroplasmida</taxon>
        <taxon>Theileriidae</taxon>
        <taxon>Theileria</taxon>
    </lineage>
</organism>
<keyword evidence="1" id="KW-0175">Coiled coil</keyword>
<gene>
    <name evidence="2" type="ORF">TOT_010000182</name>
</gene>
<sequence length="559" mass="67847">MVNIKFKVYYNFSLLSTLTLVFLNYSISISTPNQYTPKFKSHKNLKNGFYTFINIKGYNNQTNEVNNFNNKWKLYEKPIYKQGFLPNSAIPKHIPLDYENLLRSHDPSVINFNTTLTGLPGVNIKDIDDLYGKIYDHKVLMKQLRYFLENDDFSSINRLMKYNKDVLNKEECELLVKDFEHLIHHRLKYEYPEPENLERTMPFLVGRYVLQYVLQQDLESKLNYVWLKPGEVPEVPEYKENYVEPKASPEKKIHVKDTVAYRSLMKKLSEYDERMRLCAVRDLYHKLIECKRKKLVRCLRKFQRLRPFRSLTYRRKVANKVNIDRVSPFLSRPMRCTDQIVKEYTDHFEEAVNKQDLATACYLLNRYSRRIIFIDKFPLLCRFMRLFAEVHACKKYDLHMLKKLRSFYWSSVKRKKFMIRYNEPMMIMEAGKTMKDMYEEQLEQYRQYRDKKNDEKMKKMGVDMDKVRDFSNAYGMDWIPILYPEEYQEAVEYHRKRLEKLRRKALKVENEIKRKRRFEYGEDIDMDYDEEEYKEDVNQEELMGKESIPLKVIKKEDEE</sequence>
<evidence type="ECO:0000256" key="1">
    <source>
        <dbReference type="SAM" id="Coils"/>
    </source>
</evidence>
<dbReference type="AlphaFoldDB" id="J7MET2"/>
<keyword evidence="3" id="KW-1185">Reference proteome</keyword>
<name>J7MET2_THEOR</name>
<evidence type="ECO:0000313" key="3">
    <source>
        <dbReference type="Proteomes" id="UP000003786"/>
    </source>
</evidence>
<dbReference type="RefSeq" id="XP_009689015.1">
    <property type="nucleotide sequence ID" value="XM_009690720.1"/>
</dbReference>
<dbReference type="KEGG" id="tot:TOT_010000182"/>
<feature type="coiled-coil region" evidence="1">
    <location>
        <begin position="491"/>
        <end position="518"/>
    </location>
</feature>
<dbReference type="eggNOG" id="ENOG502SXP4">
    <property type="taxonomic scope" value="Eukaryota"/>
</dbReference>
<proteinExistence type="predicted"/>
<dbReference type="OrthoDB" id="360581at2759"/>
<evidence type="ECO:0000313" key="2">
    <source>
        <dbReference type="EMBL" id="BAM38714.1"/>
    </source>
</evidence>